<name>A0AAN9L4X2_CANGL</name>
<dbReference type="AlphaFoldDB" id="A0AAN9L4X2"/>
<evidence type="ECO:0000313" key="2">
    <source>
        <dbReference type="Proteomes" id="UP001367508"/>
    </source>
</evidence>
<reference evidence="1 2" key="1">
    <citation type="submission" date="2024-01" db="EMBL/GenBank/DDBJ databases">
        <title>The genomes of 5 underutilized Papilionoideae crops provide insights into root nodulation and disease resistanc.</title>
        <authorList>
            <person name="Jiang F."/>
        </authorList>
    </citation>
    <scope>NUCLEOTIDE SEQUENCE [LARGE SCALE GENOMIC DNA]</scope>
    <source>
        <strain evidence="1">LVBAO_FW01</strain>
        <tissue evidence="1">Leaves</tissue>
    </source>
</reference>
<proteinExistence type="predicted"/>
<evidence type="ECO:0000313" key="1">
    <source>
        <dbReference type="EMBL" id="KAK7329071.1"/>
    </source>
</evidence>
<accession>A0AAN9L4X2</accession>
<organism evidence="1 2">
    <name type="scientific">Canavalia gladiata</name>
    <name type="common">Sword bean</name>
    <name type="synonym">Dolichos gladiatus</name>
    <dbReference type="NCBI Taxonomy" id="3824"/>
    <lineage>
        <taxon>Eukaryota</taxon>
        <taxon>Viridiplantae</taxon>
        <taxon>Streptophyta</taxon>
        <taxon>Embryophyta</taxon>
        <taxon>Tracheophyta</taxon>
        <taxon>Spermatophyta</taxon>
        <taxon>Magnoliopsida</taxon>
        <taxon>eudicotyledons</taxon>
        <taxon>Gunneridae</taxon>
        <taxon>Pentapetalae</taxon>
        <taxon>rosids</taxon>
        <taxon>fabids</taxon>
        <taxon>Fabales</taxon>
        <taxon>Fabaceae</taxon>
        <taxon>Papilionoideae</taxon>
        <taxon>50 kb inversion clade</taxon>
        <taxon>NPAAA clade</taxon>
        <taxon>indigoferoid/millettioid clade</taxon>
        <taxon>Phaseoleae</taxon>
        <taxon>Canavalia</taxon>
    </lineage>
</organism>
<dbReference type="Proteomes" id="UP001367508">
    <property type="component" value="Unassembled WGS sequence"/>
</dbReference>
<comment type="caution">
    <text evidence="1">The sequence shown here is derived from an EMBL/GenBank/DDBJ whole genome shotgun (WGS) entry which is preliminary data.</text>
</comment>
<gene>
    <name evidence="1" type="ORF">VNO77_23216</name>
</gene>
<dbReference type="EMBL" id="JAYMYQ010000005">
    <property type="protein sequence ID" value="KAK7329071.1"/>
    <property type="molecule type" value="Genomic_DNA"/>
</dbReference>
<sequence>MLCSDLHRFGTQDQHEDTASRVSHVQKLAYLHRLTPRRSNMASIISSAEESMVKVVAKHGRLASESTTKHKIRLMVENVMSKLEAQKTGWLLSTYFSAIKKGVAPYVVPTALVLLIPHWAMKQVLLKKGKMLLKTAHVDL</sequence>
<keyword evidence="2" id="KW-1185">Reference proteome</keyword>
<protein>
    <submittedName>
        <fullName evidence="1">Uncharacterized protein</fullName>
    </submittedName>
</protein>